<keyword evidence="2" id="KW-1185">Reference proteome</keyword>
<organism evidence="1 2">
    <name type="scientific">Flavobacterium arsenatis</name>
    <dbReference type="NCBI Taxonomy" id="1484332"/>
    <lineage>
        <taxon>Bacteria</taxon>
        <taxon>Pseudomonadati</taxon>
        <taxon>Bacteroidota</taxon>
        <taxon>Flavobacteriia</taxon>
        <taxon>Flavobacteriales</taxon>
        <taxon>Flavobacteriaceae</taxon>
        <taxon>Flavobacterium</taxon>
    </lineage>
</organism>
<accession>A0ABU1TKZ3</accession>
<reference evidence="1 2" key="1">
    <citation type="submission" date="2023-07" db="EMBL/GenBank/DDBJ databases">
        <title>Sorghum-associated microbial communities from plants grown in Nebraska, USA.</title>
        <authorList>
            <person name="Schachtman D."/>
        </authorList>
    </citation>
    <scope>NUCLEOTIDE SEQUENCE [LARGE SCALE GENOMIC DNA]</scope>
    <source>
        <strain evidence="1 2">3773</strain>
    </source>
</reference>
<protein>
    <recommendedName>
        <fullName evidence="3">Lipoprotein</fullName>
    </recommendedName>
</protein>
<dbReference type="PROSITE" id="PS51257">
    <property type="entry name" value="PROKAR_LIPOPROTEIN"/>
    <property type="match status" value="1"/>
</dbReference>
<evidence type="ECO:0008006" key="3">
    <source>
        <dbReference type="Google" id="ProtNLM"/>
    </source>
</evidence>
<dbReference type="EMBL" id="JAVDVI010000002">
    <property type="protein sequence ID" value="MDR6966649.1"/>
    <property type="molecule type" value="Genomic_DNA"/>
</dbReference>
<comment type="caution">
    <text evidence="1">The sequence shown here is derived from an EMBL/GenBank/DDBJ whole genome shotgun (WGS) entry which is preliminary data.</text>
</comment>
<name>A0ABU1TKZ3_9FLAO</name>
<dbReference type="Proteomes" id="UP001255185">
    <property type="component" value="Unassembled WGS sequence"/>
</dbReference>
<evidence type="ECO:0000313" key="2">
    <source>
        <dbReference type="Proteomes" id="UP001255185"/>
    </source>
</evidence>
<dbReference type="RefSeq" id="WP_310024338.1">
    <property type="nucleotide sequence ID" value="NZ_JAVDVI010000002.1"/>
</dbReference>
<sequence length="186" mass="21997">MKYFSLLFFLLLFTSCKKDPKNIDPNAYLTAEAQEEFKYSIIRHADRLVKKATHQTKFDSIFDEEYKEKAESSNLLYYYIDKQTGVHYFALTKIAPSLIVKRVATVGKIEYDKEGGIASYEEGFRTWKMEEPELNEKTATLFEKYIEGEDLSSYYTANSKGEFYIEFPDDKTYYDKEERLWKNSQN</sequence>
<proteinExistence type="predicted"/>
<evidence type="ECO:0000313" key="1">
    <source>
        <dbReference type="EMBL" id="MDR6966649.1"/>
    </source>
</evidence>
<gene>
    <name evidence="1" type="ORF">J2X31_000647</name>
</gene>